<accession>W3WNF3</accession>
<dbReference type="RefSeq" id="XP_007839030.1">
    <property type="nucleotide sequence ID" value="XM_007840839.1"/>
</dbReference>
<dbReference type="GeneID" id="19277271"/>
<feature type="chain" id="PRO_5004835195" description="LysM domain-containing protein" evidence="6">
    <location>
        <begin position="24"/>
        <end position="322"/>
    </location>
</feature>
<reference evidence="9" key="1">
    <citation type="journal article" date="2015" name="BMC Genomics">
        <title>Genomic and transcriptomic analysis of the endophytic fungus Pestalotiopsis fici reveals its lifestyle and high potential for synthesis of natural products.</title>
        <authorList>
            <person name="Wang X."/>
            <person name="Zhang X."/>
            <person name="Liu L."/>
            <person name="Xiang M."/>
            <person name="Wang W."/>
            <person name="Sun X."/>
            <person name="Che Y."/>
            <person name="Guo L."/>
            <person name="Liu G."/>
            <person name="Guo L."/>
            <person name="Wang C."/>
            <person name="Yin W.B."/>
            <person name="Stadler M."/>
            <person name="Zhang X."/>
            <person name="Liu X."/>
        </authorList>
    </citation>
    <scope>NUCLEOTIDE SEQUENCE [LARGE SCALE GENOMIC DNA]</scope>
    <source>
        <strain evidence="9">W106-1 / CGMCC3.15140</strain>
    </source>
</reference>
<dbReference type="KEGG" id="pfy:PFICI_12258"/>
<dbReference type="AlphaFoldDB" id="W3WNF3"/>
<evidence type="ECO:0000256" key="2">
    <source>
        <dbReference type="ARBA" id="ARBA00022729"/>
    </source>
</evidence>
<dbReference type="Gene3D" id="3.10.350.10">
    <property type="entry name" value="LysM domain"/>
    <property type="match status" value="3"/>
</dbReference>
<evidence type="ECO:0000256" key="3">
    <source>
        <dbReference type="ARBA" id="ARBA00023026"/>
    </source>
</evidence>
<gene>
    <name evidence="8" type="ORF">PFICI_12258</name>
</gene>
<dbReference type="HOGENOM" id="CLU_010591_0_0_1"/>
<dbReference type="InterPro" id="IPR052210">
    <property type="entry name" value="LysM1-like"/>
</dbReference>
<evidence type="ECO:0000256" key="1">
    <source>
        <dbReference type="ARBA" id="ARBA00022669"/>
    </source>
</evidence>
<evidence type="ECO:0000256" key="4">
    <source>
        <dbReference type="ARBA" id="ARBA00044955"/>
    </source>
</evidence>
<protein>
    <recommendedName>
        <fullName evidence="7">LysM domain-containing protein</fullName>
    </recommendedName>
</protein>
<evidence type="ECO:0000256" key="5">
    <source>
        <dbReference type="SAM" id="MobiDB-lite"/>
    </source>
</evidence>
<keyword evidence="2 6" id="KW-0732">Signal</keyword>
<feature type="domain" description="LysM" evidence="7">
    <location>
        <begin position="146"/>
        <end position="194"/>
    </location>
</feature>
<dbReference type="GO" id="GO:0008061">
    <property type="term" value="F:chitin binding"/>
    <property type="evidence" value="ECO:0007669"/>
    <property type="project" value="UniProtKB-KW"/>
</dbReference>
<name>W3WNF3_PESFW</name>
<feature type="domain" description="LysM" evidence="7">
    <location>
        <begin position="48"/>
        <end position="96"/>
    </location>
</feature>
<dbReference type="STRING" id="1229662.W3WNF3"/>
<evidence type="ECO:0000259" key="7">
    <source>
        <dbReference type="PROSITE" id="PS51782"/>
    </source>
</evidence>
<dbReference type="CDD" id="cd00118">
    <property type="entry name" value="LysM"/>
    <property type="match status" value="1"/>
</dbReference>
<dbReference type="OrthoDB" id="2281372at2759"/>
<feature type="compositionally biased region" description="Low complexity" evidence="5">
    <location>
        <begin position="203"/>
        <end position="222"/>
    </location>
</feature>
<feature type="region of interest" description="Disordered" evidence="5">
    <location>
        <begin position="22"/>
        <end position="42"/>
    </location>
</feature>
<dbReference type="InterPro" id="IPR036779">
    <property type="entry name" value="LysM_dom_sf"/>
</dbReference>
<feature type="region of interest" description="Disordered" evidence="5">
    <location>
        <begin position="298"/>
        <end position="322"/>
    </location>
</feature>
<keyword evidence="1" id="KW-0147">Chitin-binding</keyword>
<feature type="compositionally biased region" description="Low complexity" evidence="5">
    <location>
        <begin position="106"/>
        <end position="136"/>
    </location>
</feature>
<organism evidence="8 9">
    <name type="scientific">Pestalotiopsis fici (strain W106-1 / CGMCC3.15140)</name>
    <dbReference type="NCBI Taxonomy" id="1229662"/>
    <lineage>
        <taxon>Eukaryota</taxon>
        <taxon>Fungi</taxon>
        <taxon>Dikarya</taxon>
        <taxon>Ascomycota</taxon>
        <taxon>Pezizomycotina</taxon>
        <taxon>Sordariomycetes</taxon>
        <taxon>Xylariomycetidae</taxon>
        <taxon>Amphisphaeriales</taxon>
        <taxon>Sporocadaceae</taxon>
        <taxon>Pestalotiopsis</taxon>
    </lineage>
</organism>
<proteinExistence type="inferred from homology"/>
<feature type="domain" description="LysM" evidence="7">
    <location>
        <begin position="237"/>
        <end position="284"/>
    </location>
</feature>
<feature type="compositionally biased region" description="Basic and acidic residues" evidence="5">
    <location>
        <begin position="25"/>
        <end position="36"/>
    </location>
</feature>
<dbReference type="PROSITE" id="PS51257">
    <property type="entry name" value="PROKAR_LIPOPROTEIN"/>
    <property type="match status" value="1"/>
</dbReference>
<evidence type="ECO:0000256" key="6">
    <source>
        <dbReference type="SAM" id="SignalP"/>
    </source>
</evidence>
<feature type="signal peptide" evidence="6">
    <location>
        <begin position="1"/>
        <end position="23"/>
    </location>
</feature>
<feature type="region of interest" description="Disordered" evidence="5">
    <location>
        <begin position="203"/>
        <end position="228"/>
    </location>
</feature>
<keyword evidence="3" id="KW-0843">Virulence</keyword>
<dbReference type="InterPro" id="IPR018392">
    <property type="entry name" value="LysM"/>
</dbReference>
<dbReference type="OMA" id="NCQRWHK"/>
<keyword evidence="9" id="KW-1185">Reference proteome</keyword>
<dbReference type="InParanoid" id="W3WNF3"/>
<evidence type="ECO:0000313" key="9">
    <source>
        <dbReference type="Proteomes" id="UP000030651"/>
    </source>
</evidence>
<dbReference type="EMBL" id="KI912118">
    <property type="protein sequence ID" value="ETS75314.1"/>
    <property type="molecule type" value="Genomic_DNA"/>
</dbReference>
<feature type="region of interest" description="Disordered" evidence="5">
    <location>
        <begin position="106"/>
        <end position="137"/>
    </location>
</feature>
<comment type="similarity">
    <text evidence="4">Belongs to the secreted LysM effector family.</text>
</comment>
<dbReference type="eggNOG" id="KOG2806">
    <property type="taxonomic scope" value="Eukaryota"/>
</dbReference>
<sequence length="322" mass="34780">MPSLIRSLAWAYLACGCVSTAWSSDRPRDSHERRQDGPVAPGTATDCTWYDTAYDSSFTCGFFEKSWGLTHAEFVDYNPSVKNDCSGIIIGNSYCVEVNFGLPRPTTRSTTPTSTKTSTTTGSTPTTTGPAKPSPTQDGLIGTCTKFYFAASGDTCIKIVEAQRSVFTLADFVSWNPAVKSDCSGLWANTYYCIGVPGTPTAGTSTRPATTTTTTVTKSTPARPSPTQDGIAANCQRYHLASSGDTCQKLVNQYGTFTLDQFYAWNPAVGKSCSGFWLGNIRHTNVANEKTDHSNHYNHSATSRHVQPSCTNSHSTEANLWV</sequence>
<dbReference type="PANTHER" id="PTHR34997:SF2">
    <property type="entry name" value="LYSM DOMAIN-CONTAINING PROTEIN-RELATED"/>
    <property type="match status" value="1"/>
</dbReference>
<dbReference type="PANTHER" id="PTHR34997">
    <property type="entry name" value="AM15"/>
    <property type="match status" value="1"/>
</dbReference>
<dbReference type="Proteomes" id="UP000030651">
    <property type="component" value="Unassembled WGS sequence"/>
</dbReference>
<evidence type="ECO:0000313" key="8">
    <source>
        <dbReference type="EMBL" id="ETS75314.1"/>
    </source>
</evidence>
<dbReference type="PROSITE" id="PS51782">
    <property type="entry name" value="LYSM"/>
    <property type="match status" value="3"/>
</dbReference>